<accession>A0A1I3E6N1</accession>
<dbReference type="RefSeq" id="WP_093371797.1">
    <property type="nucleotide sequence ID" value="NZ_FOQA01000004.1"/>
</dbReference>
<proteinExistence type="predicted"/>
<evidence type="ECO:0000313" key="2">
    <source>
        <dbReference type="EMBL" id="SFH94642.1"/>
    </source>
</evidence>
<feature type="transmembrane region" description="Helical" evidence="1">
    <location>
        <begin position="331"/>
        <end position="350"/>
    </location>
</feature>
<feature type="transmembrane region" description="Helical" evidence="1">
    <location>
        <begin position="964"/>
        <end position="983"/>
    </location>
</feature>
<dbReference type="SUPFAM" id="SSF82693">
    <property type="entry name" value="Multidrug efflux transporter AcrB pore domain, PN1, PN2, PC1 and PC2 subdomains"/>
    <property type="match status" value="3"/>
</dbReference>
<dbReference type="AlphaFoldDB" id="A0A1I3E6N1"/>
<feature type="transmembrane region" description="Helical" evidence="1">
    <location>
        <begin position="892"/>
        <end position="912"/>
    </location>
</feature>
<dbReference type="InterPro" id="IPR001036">
    <property type="entry name" value="Acrflvin-R"/>
</dbReference>
<feature type="transmembrane region" description="Helical" evidence="1">
    <location>
        <begin position="866"/>
        <end position="885"/>
    </location>
</feature>
<keyword evidence="1" id="KW-1133">Transmembrane helix</keyword>
<organism evidence="2 3">
    <name type="scientific">Tindallia magadiensis</name>
    <dbReference type="NCBI Taxonomy" id="69895"/>
    <lineage>
        <taxon>Bacteria</taxon>
        <taxon>Bacillati</taxon>
        <taxon>Bacillota</taxon>
        <taxon>Clostridia</taxon>
        <taxon>Peptostreptococcales</taxon>
        <taxon>Tindalliaceae</taxon>
        <taxon>Tindallia</taxon>
    </lineage>
</organism>
<dbReference type="GO" id="GO:0042910">
    <property type="term" value="F:xenobiotic transmembrane transporter activity"/>
    <property type="evidence" value="ECO:0007669"/>
    <property type="project" value="TreeGrafter"/>
</dbReference>
<dbReference type="Gene3D" id="3.30.70.1320">
    <property type="entry name" value="Multidrug efflux transporter AcrB pore domain like"/>
    <property type="match status" value="1"/>
</dbReference>
<dbReference type="Gene3D" id="3.30.70.1440">
    <property type="entry name" value="Multidrug efflux transporter AcrB pore domain"/>
    <property type="match status" value="1"/>
</dbReference>
<dbReference type="Gene3D" id="3.30.2090.10">
    <property type="entry name" value="Multidrug efflux transporter AcrB TolC docking domain, DN and DC subdomains"/>
    <property type="match status" value="2"/>
</dbReference>
<name>A0A1I3E6N1_9FIRM</name>
<dbReference type="PRINTS" id="PR00702">
    <property type="entry name" value="ACRIFLAVINRP"/>
</dbReference>
<dbReference type="SUPFAM" id="SSF82714">
    <property type="entry name" value="Multidrug efflux transporter AcrB TolC docking domain, DN and DC subdomains"/>
    <property type="match status" value="2"/>
</dbReference>
<dbReference type="Pfam" id="PF00873">
    <property type="entry name" value="ACR_tran"/>
    <property type="match status" value="1"/>
</dbReference>
<feature type="transmembrane region" description="Helical" evidence="1">
    <location>
        <begin position="357"/>
        <end position="376"/>
    </location>
</feature>
<dbReference type="EMBL" id="FOQA01000004">
    <property type="protein sequence ID" value="SFH94642.1"/>
    <property type="molecule type" value="Genomic_DNA"/>
</dbReference>
<protein>
    <submittedName>
        <fullName evidence="2">Hydrophobic/amphiphilic exporter-1, HAE1 family</fullName>
    </submittedName>
</protein>
<feature type="transmembrane region" description="Helical" evidence="1">
    <location>
        <begin position="918"/>
        <end position="943"/>
    </location>
</feature>
<dbReference type="PANTHER" id="PTHR32063">
    <property type="match status" value="1"/>
</dbReference>
<feature type="transmembrane region" description="Helical" evidence="1">
    <location>
        <begin position="460"/>
        <end position="483"/>
    </location>
</feature>
<feature type="transmembrane region" description="Helical" evidence="1">
    <location>
        <begin position="428"/>
        <end position="448"/>
    </location>
</feature>
<dbReference type="Gene3D" id="3.30.70.1430">
    <property type="entry name" value="Multidrug efflux transporter AcrB pore domain"/>
    <property type="match status" value="2"/>
</dbReference>
<dbReference type="Proteomes" id="UP000199287">
    <property type="component" value="Unassembled WGS sequence"/>
</dbReference>
<reference evidence="3" key="1">
    <citation type="submission" date="2016-10" db="EMBL/GenBank/DDBJ databases">
        <authorList>
            <person name="Varghese N."/>
            <person name="Submissions S."/>
        </authorList>
    </citation>
    <scope>NUCLEOTIDE SEQUENCE [LARGE SCALE GENOMIC DNA]</scope>
    <source>
        <strain evidence="3">Z-7934</strain>
    </source>
</reference>
<keyword evidence="1" id="KW-0472">Membrane</keyword>
<gene>
    <name evidence="2" type="ORF">SAMN05192551_104262</name>
</gene>
<keyword evidence="3" id="KW-1185">Reference proteome</keyword>
<dbReference type="STRING" id="69895.SAMN05192551_104262"/>
<dbReference type="PANTHER" id="PTHR32063:SF0">
    <property type="entry name" value="SWARMING MOTILITY PROTEIN SWRC"/>
    <property type="match status" value="1"/>
</dbReference>
<feature type="transmembrane region" description="Helical" evidence="1">
    <location>
        <begin position="995"/>
        <end position="1021"/>
    </location>
</feature>
<evidence type="ECO:0000313" key="3">
    <source>
        <dbReference type="Proteomes" id="UP000199287"/>
    </source>
</evidence>
<feature type="transmembrane region" description="Helical" evidence="1">
    <location>
        <begin position="12"/>
        <end position="34"/>
    </location>
</feature>
<dbReference type="OrthoDB" id="9757876at2"/>
<sequence>MNLSTIAVKRPVTTIMVMLMIILLGTFSLTMLPLDLMPDIEIPVALVATNYSGVGPHEMENLVTRPIEDAVATVSDLDSMMSVSSQGNSIVVARFDFGTDMDFAALDIRENVDMVRGMLPDGASEPMVMQIDLDAMPIVVVSLSGEEDMYELQDMAEDVIKPRLERVSGVASVEVTGDYIHEIEVKVNEQRLNAYGLDISSIAQVIQASNLNRPGGTVERGFDKLTVRTMGEFKTVEEIGELPLTLPSGALIKMKDVAEVQRIPKEITSLSRTNGQNGIGIMVQKQSGTNTVQVANAVTAEIEKLQQEHGESSLTVIMDQSDFIREAINTVVRNAAVGGILAILVLYLFLRNIRSVFIIATALPISIIAAFMLLYFNDLTLNLMSLGGLALGIGMLVDNSIVVLENIYRFRTEGRSRIDAAIDGASEVSMAVTSSTLTTIAVFLPVVFVGGLTSIIFGEFAMTVTLSLVGSLVVALTLIPMLSSKILKVDKDRLSQRTGKEKMTTRAHDRFDKLFKKVENNYRSFLSWALSHRKTMILGAVLVFVGSISSVFLVGAEFFPSADQGQIDIAVSLPRGSQLKETDEVFRRIESELAEIEEIDIVFSAIGSGMGFDLGGTGESEGSIMVMLDDLKDRDRSAAEVAVDIRHRIRDIAGAEITVSVADDTSMGGGAGAPVELKVKGDDLEVLEEITDDLRRIVAGVEGTYDTETSFTEGSPELRIEIDKYMASTYGLTTAQIADTIQKYAQGSTVSFFREGDGNELDIVVRGEERIRQDVANLQQVGIHTPRGNTVPLSQVASIQIAEGPISISRDDQQRTATVRSQLNDRDLGSVMGDIQEQLEDYSMPEGYMLETGGEFEQIQEVFMDMALAISMAIILVYMIMASLFESLMHPFTIITSLPLAFSGGFLALFVTGRTLSVPALIGFLMLSGIIINNGIVLVDYINTLRSQGKERREAIETAGPVRLRPILMTTLTTVLAMFPMALGIGEGAETQAPMATTVIGGLLLSTVLTLLVTPVIYTITDDVSLVVKNKLGKWK</sequence>
<dbReference type="InterPro" id="IPR027463">
    <property type="entry name" value="AcrB_DN_DC_subdom"/>
</dbReference>
<feature type="transmembrane region" description="Helical" evidence="1">
    <location>
        <begin position="536"/>
        <end position="556"/>
    </location>
</feature>
<keyword evidence="1" id="KW-0812">Transmembrane</keyword>
<evidence type="ECO:0000256" key="1">
    <source>
        <dbReference type="SAM" id="Phobius"/>
    </source>
</evidence>
<feature type="transmembrane region" description="Helical" evidence="1">
    <location>
        <begin position="388"/>
        <end position="408"/>
    </location>
</feature>
<dbReference type="GO" id="GO:0005886">
    <property type="term" value="C:plasma membrane"/>
    <property type="evidence" value="ECO:0007669"/>
    <property type="project" value="TreeGrafter"/>
</dbReference>
<dbReference type="Gene3D" id="1.20.1640.10">
    <property type="entry name" value="Multidrug efflux transporter AcrB transmembrane domain"/>
    <property type="match status" value="2"/>
</dbReference>
<dbReference type="SUPFAM" id="SSF82866">
    <property type="entry name" value="Multidrug efflux transporter AcrB transmembrane domain"/>
    <property type="match status" value="2"/>
</dbReference>